<protein>
    <recommendedName>
        <fullName evidence="6">Ankyrin repeat protein</fullName>
    </recommendedName>
</protein>
<evidence type="ECO:0000256" key="3">
    <source>
        <dbReference type="PROSITE-ProRule" id="PRU00023"/>
    </source>
</evidence>
<evidence type="ECO:0000313" key="4">
    <source>
        <dbReference type="EMBL" id="CAK0869305.1"/>
    </source>
</evidence>
<name>A0ABN9V8S6_9DINO</name>
<proteinExistence type="predicted"/>
<keyword evidence="2 3" id="KW-0040">ANK repeat</keyword>
<evidence type="ECO:0000256" key="1">
    <source>
        <dbReference type="ARBA" id="ARBA00022737"/>
    </source>
</evidence>
<gene>
    <name evidence="4" type="ORF">PCOR1329_LOCUS55710</name>
</gene>
<dbReference type="InterPro" id="IPR002110">
    <property type="entry name" value="Ankyrin_rpt"/>
</dbReference>
<dbReference type="Proteomes" id="UP001189429">
    <property type="component" value="Unassembled WGS sequence"/>
</dbReference>
<dbReference type="Pfam" id="PF12796">
    <property type="entry name" value="Ank_2"/>
    <property type="match status" value="1"/>
</dbReference>
<keyword evidence="1" id="KW-0677">Repeat</keyword>
<accession>A0ABN9V8S6</accession>
<feature type="repeat" description="ANK" evidence="3">
    <location>
        <begin position="119"/>
        <end position="151"/>
    </location>
</feature>
<dbReference type="PROSITE" id="PS50088">
    <property type="entry name" value="ANK_REPEAT"/>
    <property type="match status" value="2"/>
</dbReference>
<keyword evidence="5" id="KW-1185">Reference proteome</keyword>
<dbReference type="Gene3D" id="1.25.40.20">
    <property type="entry name" value="Ankyrin repeat-containing domain"/>
    <property type="match status" value="2"/>
</dbReference>
<evidence type="ECO:0000256" key="2">
    <source>
        <dbReference type="ARBA" id="ARBA00023043"/>
    </source>
</evidence>
<evidence type="ECO:0000313" key="5">
    <source>
        <dbReference type="Proteomes" id="UP001189429"/>
    </source>
</evidence>
<dbReference type="SMART" id="SM00248">
    <property type="entry name" value="ANK"/>
    <property type="match status" value="4"/>
</dbReference>
<feature type="repeat" description="ANK" evidence="3">
    <location>
        <begin position="86"/>
        <end position="118"/>
    </location>
</feature>
<dbReference type="PROSITE" id="PS50297">
    <property type="entry name" value="ANK_REP_REGION"/>
    <property type="match status" value="2"/>
</dbReference>
<dbReference type="EMBL" id="CAUYUJ010016838">
    <property type="protein sequence ID" value="CAK0869305.1"/>
    <property type="molecule type" value="Genomic_DNA"/>
</dbReference>
<dbReference type="InterPro" id="IPR036770">
    <property type="entry name" value="Ankyrin_rpt-contain_sf"/>
</dbReference>
<organism evidence="4 5">
    <name type="scientific">Prorocentrum cordatum</name>
    <dbReference type="NCBI Taxonomy" id="2364126"/>
    <lineage>
        <taxon>Eukaryota</taxon>
        <taxon>Sar</taxon>
        <taxon>Alveolata</taxon>
        <taxon>Dinophyceae</taxon>
        <taxon>Prorocentrales</taxon>
        <taxon>Prorocentraceae</taxon>
        <taxon>Prorocentrum</taxon>
    </lineage>
</organism>
<comment type="caution">
    <text evidence="4">The sequence shown here is derived from an EMBL/GenBank/DDBJ whole genome shotgun (WGS) entry which is preliminary data.</text>
</comment>
<dbReference type="PANTHER" id="PTHR24171">
    <property type="entry name" value="ANKYRIN REPEAT DOMAIN-CONTAINING PROTEIN 39-RELATED"/>
    <property type="match status" value="1"/>
</dbReference>
<dbReference type="SUPFAM" id="SSF48403">
    <property type="entry name" value="Ankyrin repeat"/>
    <property type="match status" value="1"/>
</dbReference>
<dbReference type="Pfam" id="PF00023">
    <property type="entry name" value="Ank"/>
    <property type="match status" value="1"/>
</dbReference>
<evidence type="ECO:0008006" key="6">
    <source>
        <dbReference type="Google" id="ProtNLM"/>
    </source>
</evidence>
<sequence>MNMLERLLENTEIDARDVETDQTLLEYACQTGNLGLAKLCYRRGANLSAKTSKGDTAFNIVTKNRRFDLMEFLHTYGVKINSRNSQGRTALHTAVGDDNVDGICRLLEWGADVNIRDYKKRTPIHLAAAGGNVNATMLLLEFGADMNAKDDREYTAVAHAEANNHFALMDRLVQLGGKGHGLHQNKSNAPGGYRSHKGMGELNVSSGMLKSSSLGRIGKITVSGMPGPIEPGTR</sequence>
<reference evidence="4" key="1">
    <citation type="submission" date="2023-10" db="EMBL/GenBank/DDBJ databases">
        <authorList>
            <person name="Chen Y."/>
            <person name="Shah S."/>
            <person name="Dougan E. K."/>
            <person name="Thang M."/>
            <person name="Chan C."/>
        </authorList>
    </citation>
    <scope>NUCLEOTIDE SEQUENCE [LARGE SCALE GENOMIC DNA]</scope>
</reference>